<keyword evidence="2" id="KW-1185">Reference proteome</keyword>
<organism evidence="1 2">
    <name type="scientific">Trichonephila clavata</name>
    <name type="common">Joro spider</name>
    <name type="synonym">Nephila clavata</name>
    <dbReference type="NCBI Taxonomy" id="2740835"/>
    <lineage>
        <taxon>Eukaryota</taxon>
        <taxon>Metazoa</taxon>
        <taxon>Ecdysozoa</taxon>
        <taxon>Arthropoda</taxon>
        <taxon>Chelicerata</taxon>
        <taxon>Arachnida</taxon>
        <taxon>Araneae</taxon>
        <taxon>Araneomorphae</taxon>
        <taxon>Entelegynae</taxon>
        <taxon>Araneoidea</taxon>
        <taxon>Nephilidae</taxon>
        <taxon>Trichonephila</taxon>
    </lineage>
</organism>
<reference evidence="1" key="1">
    <citation type="submission" date="2020-07" db="EMBL/GenBank/DDBJ databases">
        <title>Multicomponent nature underlies the extraordinary mechanical properties of spider dragline silk.</title>
        <authorList>
            <person name="Kono N."/>
            <person name="Nakamura H."/>
            <person name="Mori M."/>
            <person name="Yoshida Y."/>
            <person name="Ohtoshi R."/>
            <person name="Malay A.D."/>
            <person name="Moran D.A.P."/>
            <person name="Tomita M."/>
            <person name="Numata K."/>
            <person name="Arakawa K."/>
        </authorList>
    </citation>
    <scope>NUCLEOTIDE SEQUENCE</scope>
</reference>
<sequence length="166" mass="19836">MDWRTLLPQYDYLTILEHREMCDKGNCPLEIQDVFQGHDGNTAIRLDYDLRFKTMSASKSHLDIISHIVSDLFHTRHDLEEVYERILKYIERRLFCCLSLKITSLSSNLKSISVMNVEKNLTENVEIKEKHLKHISKIRRYSYSSFKSYQEKHFKYEKMVRGISEL</sequence>
<name>A0A8X6GTR9_TRICU</name>
<dbReference type="AlphaFoldDB" id="A0A8X6GTR9"/>
<gene>
    <name evidence="1" type="ORF">TNCT_209961</name>
</gene>
<evidence type="ECO:0000313" key="2">
    <source>
        <dbReference type="Proteomes" id="UP000887116"/>
    </source>
</evidence>
<proteinExistence type="predicted"/>
<comment type="caution">
    <text evidence="1">The sequence shown here is derived from an EMBL/GenBank/DDBJ whole genome shotgun (WGS) entry which is preliminary data.</text>
</comment>
<evidence type="ECO:0000313" key="1">
    <source>
        <dbReference type="EMBL" id="GFR11113.1"/>
    </source>
</evidence>
<dbReference type="EMBL" id="BMAO01036506">
    <property type="protein sequence ID" value="GFR11113.1"/>
    <property type="molecule type" value="Genomic_DNA"/>
</dbReference>
<dbReference type="Proteomes" id="UP000887116">
    <property type="component" value="Unassembled WGS sequence"/>
</dbReference>
<accession>A0A8X6GTR9</accession>
<protein>
    <submittedName>
        <fullName evidence="1">Uncharacterized protein</fullName>
    </submittedName>
</protein>